<feature type="transmembrane region" description="Helical" evidence="2">
    <location>
        <begin position="865"/>
        <end position="886"/>
    </location>
</feature>
<feature type="transmembrane region" description="Helical" evidence="2">
    <location>
        <begin position="835"/>
        <end position="859"/>
    </location>
</feature>
<feature type="chain" id="PRO_5030723502" description="TRP C-terminal domain-containing protein" evidence="3">
    <location>
        <begin position="20"/>
        <end position="1199"/>
    </location>
</feature>
<feature type="transmembrane region" description="Helical" evidence="2">
    <location>
        <begin position="907"/>
        <end position="927"/>
    </location>
</feature>
<accession>A0A7S1ML44</accession>
<sequence>MPRSSVLVFAAALATAVAAAMPTLEPLPTELHVGESFQLSREAPDPADRTAQFTPTVFMALFNFTVVGANNTQAVDAFRSDAVRLYACDPADANTQLSPNGAASAAFLRLQGRSRTQNLTRSRAALEAFGVPNATADAILQDPSQLEPAVVDGDASIAVCGSLGLGAYTNTATAAPAQTPVLRVAVHVTVVEISADGSTVQPVASLAQTTMMELRPAAAITAELDEASIWCRAAGASSLASHQRLRARVTQQLPPMRLRFFDPWGNPAVTELADTATVRFHVPLPHIDLSSTSLDSPVPVPAGSSTVVVPSAAILGRLNTPATAAQPELDVTLAASPTGQLLTRSMLDMQRVAQGGRTFRTCGELFLLSGYPQALTVEPAPGVPNHVESDPALAQLNFVVAIDPNRLDQGVNLRVTPRDSAGNPVAVAGGSLPPCTGFGQSGCVACGIPVANVYFLLPAATPTVNDTIATTTWFRLTPATDTAVQDVQCWLQPGFTGSSRVVNASESENAAASEWAAATVRTAATFRFKPVGDYACYDATTPLADEMTPANVRSLNKVFQNPVLDFIPFTTMRVAMRSAGGGRILRDPDADRNDATPPLGDHPLSEWIIVPRKGFVDIPLGLMSVLAYGSTYSRTSSVFVNITRPICDNTDFRAMERAISTWLYQIGDNATVYYEEKQPTVDSANTIDIDLRVCYGNGLESLEFVTTECCNRQGFCGTTDTKSILAYVLLVGATFVALLVALATSSYVSRAVKTSPVHLTPRFNLDVAEKTRVVLAHLLAPWMILAHMYFTFEVQNTPAAVLWYVDIAVCATWPMGLAVRAFFPLHNFAKPVYYAVGNLILTYSQFLMANAVIWMLAALNLSVQLLPFCAALVLVMVQVFWAVLWAQEQLGPGVLSDEIPSHSIVPVDAALGVEYFAIIATLFMFAVGQVEDLSAFSAVVAAVVITLFFWVYNFSVSAQLSAALKKHLGGTSEEQKGSGGSIGPAAQRRQMLQRVMSFGGPAARQGAAGGGGPGGAGGADAPYLGQAGRQQSQAGDFLSALQDHLGAPLLSNHRGLGHDEEDEEEEMAPYPPPGLGEASPLKKSRTVASMEEQGSVNVTFGDDSPPSSRRDHSADQHAVVAIPQPRGVQRASDLAGKRTPAPRRKKSVDTSSHGAANATGEQHAAASDQLVVMSPRAEQRLQELATERALDQMSKDGLI</sequence>
<evidence type="ECO:0000256" key="2">
    <source>
        <dbReference type="SAM" id="Phobius"/>
    </source>
</evidence>
<name>A0A7S1ML44_NEODS</name>
<feature type="compositionally biased region" description="Gly residues" evidence="1">
    <location>
        <begin position="1007"/>
        <end position="1018"/>
    </location>
</feature>
<feature type="region of interest" description="Disordered" evidence="1">
    <location>
        <begin position="1049"/>
        <end position="1174"/>
    </location>
</feature>
<protein>
    <recommendedName>
        <fullName evidence="5">TRP C-terminal domain-containing protein</fullName>
    </recommendedName>
</protein>
<keyword evidence="3" id="KW-0732">Signal</keyword>
<feature type="signal peptide" evidence="3">
    <location>
        <begin position="1"/>
        <end position="19"/>
    </location>
</feature>
<evidence type="ECO:0000256" key="1">
    <source>
        <dbReference type="SAM" id="MobiDB-lite"/>
    </source>
</evidence>
<dbReference type="EMBL" id="HBGF01034846">
    <property type="protein sequence ID" value="CAD9132712.1"/>
    <property type="molecule type" value="Transcribed_RNA"/>
</dbReference>
<gene>
    <name evidence="4" type="ORF">NDES1114_LOCUS23374</name>
</gene>
<dbReference type="AlphaFoldDB" id="A0A7S1ML44"/>
<feature type="transmembrane region" description="Helical" evidence="2">
    <location>
        <begin position="724"/>
        <end position="752"/>
    </location>
</feature>
<keyword evidence="2" id="KW-0472">Membrane</keyword>
<feature type="region of interest" description="Disordered" evidence="1">
    <location>
        <begin position="1002"/>
        <end position="1032"/>
    </location>
</feature>
<feature type="transmembrane region" description="Helical" evidence="2">
    <location>
        <begin position="802"/>
        <end position="823"/>
    </location>
</feature>
<keyword evidence="2" id="KW-0812">Transmembrane</keyword>
<organism evidence="4">
    <name type="scientific">Neobodo designis</name>
    <name type="common">Flagellated protozoan</name>
    <name type="synonym">Bodo designis</name>
    <dbReference type="NCBI Taxonomy" id="312471"/>
    <lineage>
        <taxon>Eukaryota</taxon>
        <taxon>Discoba</taxon>
        <taxon>Euglenozoa</taxon>
        <taxon>Kinetoplastea</taxon>
        <taxon>Metakinetoplastina</taxon>
        <taxon>Neobodonida</taxon>
        <taxon>Neobodo</taxon>
    </lineage>
</organism>
<feature type="transmembrane region" description="Helical" evidence="2">
    <location>
        <begin position="773"/>
        <end position="790"/>
    </location>
</feature>
<proteinExistence type="predicted"/>
<feature type="transmembrane region" description="Helical" evidence="2">
    <location>
        <begin position="933"/>
        <end position="952"/>
    </location>
</feature>
<reference evidence="4" key="1">
    <citation type="submission" date="2021-01" db="EMBL/GenBank/DDBJ databases">
        <authorList>
            <person name="Corre E."/>
            <person name="Pelletier E."/>
            <person name="Niang G."/>
            <person name="Scheremetjew M."/>
            <person name="Finn R."/>
            <person name="Kale V."/>
            <person name="Holt S."/>
            <person name="Cochrane G."/>
            <person name="Meng A."/>
            <person name="Brown T."/>
            <person name="Cohen L."/>
        </authorList>
    </citation>
    <scope>NUCLEOTIDE SEQUENCE</scope>
    <source>
        <strain evidence="4">CCAP 1951/1</strain>
    </source>
</reference>
<keyword evidence="2" id="KW-1133">Transmembrane helix</keyword>
<evidence type="ECO:0000256" key="3">
    <source>
        <dbReference type="SAM" id="SignalP"/>
    </source>
</evidence>
<evidence type="ECO:0008006" key="5">
    <source>
        <dbReference type="Google" id="ProtNLM"/>
    </source>
</evidence>
<evidence type="ECO:0000313" key="4">
    <source>
        <dbReference type="EMBL" id="CAD9132712.1"/>
    </source>
</evidence>